<evidence type="ECO:0000313" key="4">
    <source>
        <dbReference type="Proteomes" id="UP000678228"/>
    </source>
</evidence>
<evidence type="ECO:0000256" key="1">
    <source>
        <dbReference type="SAM" id="SignalP"/>
    </source>
</evidence>
<name>A0A941ARG2_9BACI</name>
<proteinExistence type="predicted"/>
<sequence>MRKTTLYLTIVFVLFLSACSLNEDVAKRYKQELPLRVEVMIPERFSEGKPESIDAVLTQNGERVVNPSFVHFEIWKQDGSVRYPMEEAEDIGDGTYRITKDFEQDGLYFVKVHASSAGSTIIPTTQFVVGGLSASDIEYLEKGMKAETPTKETHH</sequence>
<dbReference type="EMBL" id="JAGKSQ010000006">
    <property type="protein sequence ID" value="MBP3952528.1"/>
    <property type="molecule type" value="Genomic_DNA"/>
</dbReference>
<dbReference type="RefSeq" id="WP_210598309.1">
    <property type="nucleotide sequence ID" value="NZ_JAGKSQ010000006.1"/>
</dbReference>
<dbReference type="InterPro" id="IPR032693">
    <property type="entry name" value="YtkA-like_dom"/>
</dbReference>
<evidence type="ECO:0000313" key="3">
    <source>
        <dbReference type="EMBL" id="MBP3952528.1"/>
    </source>
</evidence>
<organism evidence="3 4">
    <name type="scientific">Halalkalibacter suaedae</name>
    <dbReference type="NCBI Taxonomy" id="2822140"/>
    <lineage>
        <taxon>Bacteria</taxon>
        <taxon>Bacillati</taxon>
        <taxon>Bacillota</taxon>
        <taxon>Bacilli</taxon>
        <taxon>Bacillales</taxon>
        <taxon>Bacillaceae</taxon>
        <taxon>Halalkalibacter</taxon>
    </lineage>
</organism>
<dbReference type="PROSITE" id="PS51257">
    <property type="entry name" value="PROKAR_LIPOPROTEIN"/>
    <property type="match status" value="1"/>
</dbReference>
<accession>A0A941ARG2</accession>
<evidence type="ECO:0000259" key="2">
    <source>
        <dbReference type="Pfam" id="PF13115"/>
    </source>
</evidence>
<reference evidence="3" key="1">
    <citation type="submission" date="2021-03" db="EMBL/GenBank/DDBJ databases">
        <title>Bacillus suaedae sp. nov., isolated from Suaeda aralocaspica.</title>
        <authorList>
            <person name="Lei R.F.R."/>
        </authorList>
    </citation>
    <scope>NUCLEOTIDE SEQUENCE</scope>
    <source>
        <strain evidence="3">YZJH907-2</strain>
    </source>
</reference>
<protein>
    <submittedName>
        <fullName evidence="3">FixH family protein</fullName>
    </submittedName>
</protein>
<feature type="chain" id="PRO_5039128831" evidence="1">
    <location>
        <begin position="24"/>
        <end position="155"/>
    </location>
</feature>
<dbReference type="Pfam" id="PF13115">
    <property type="entry name" value="YtkA"/>
    <property type="match status" value="1"/>
</dbReference>
<keyword evidence="4" id="KW-1185">Reference proteome</keyword>
<comment type="caution">
    <text evidence="3">The sequence shown here is derived from an EMBL/GenBank/DDBJ whole genome shotgun (WGS) entry which is preliminary data.</text>
</comment>
<dbReference type="AlphaFoldDB" id="A0A941ARG2"/>
<keyword evidence="1" id="KW-0732">Signal</keyword>
<gene>
    <name evidence="3" type="ORF">J7W16_15490</name>
</gene>
<dbReference type="Proteomes" id="UP000678228">
    <property type="component" value="Unassembled WGS sequence"/>
</dbReference>
<feature type="domain" description="YtkA-like" evidence="2">
    <location>
        <begin position="34"/>
        <end position="113"/>
    </location>
</feature>
<feature type="signal peptide" evidence="1">
    <location>
        <begin position="1"/>
        <end position="23"/>
    </location>
</feature>